<accession>A0ABS3Z3J0</accession>
<dbReference type="PANTHER" id="PTHR47197:SF3">
    <property type="entry name" value="DIHYDRO-HEME D1 DEHYDROGENASE"/>
    <property type="match status" value="1"/>
</dbReference>
<evidence type="ECO:0000313" key="1">
    <source>
        <dbReference type="EMBL" id="MBO9204710.1"/>
    </source>
</evidence>
<dbReference type="Proteomes" id="UP000677244">
    <property type="component" value="Unassembled WGS sequence"/>
</dbReference>
<dbReference type="PANTHER" id="PTHR47197">
    <property type="entry name" value="PROTEIN NIRF"/>
    <property type="match status" value="1"/>
</dbReference>
<sequence>MNQNRIILLLTLFVAGLSSCKKDKDDTAAPKVTNGLYILSEGLYGNNNSMLTYYNTSTGTATTDFYAKANGGSGIGDTGNDILLYGSKMYIVVNVSSVLTIADARTGERIKNIPLKDANGKGRQPRYVTSYKNKILVSTWDGFVSVIDTTSLAIEKDIAVGSNPEQMVVVGDKLYVANSGGNGAVQDSTVSVVSLSFMTEVKKITVSINPNSLTADDSGNLYVVCQKNFSGTAKNRLVKINTYTNTVVKVADTAVGRIKYYNGALYATGGYYGSAYIRKLSTTDFSQESANFVTDGTFMTEPYGINVDPENGDVYVTDAKDYLTSGEVFCFDNTGKKKFSINVSPALNPNTVVFIK</sequence>
<proteinExistence type="predicted"/>
<dbReference type="SUPFAM" id="SSF50969">
    <property type="entry name" value="YVTN repeat-like/Quinoprotein amine dehydrogenase"/>
    <property type="match status" value="1"/>
</dbReference>
<dbReference type="InterPro" id="IPR015943">
    <property type="entry name" value="WD40/YVTN_repeat-like_dom_sf"/>
</dbReference>
<evidence type="ECO:0008006" key="3">
    <source>
        <dbReference type="Google" id="ProtNLM"/>
    </source>
</evidence>
<gene>
    <name evidence="1" type="ORF">J7I42_30760</name>
</gene>
<comment type="caution">
    <text evidence="1">The sequence shown here is derived from an EMBL/GenBank/DDBJ whole genome shotgun (WGS) entry which is preliminary data.</text>
</comment>
<dbReference type="RefSeq" id="WP_209143541.1">
    <property type="nucleotide sequence ID" value="NZ_JAGHKO010000014.1"/>
</dbReference>
<keyword evidence="2" id="KW-1185">Reference proteome</keyword>
<dbReference type="InterPro" id="IPR011044">
    <property type="entry name" value="Quino_amine_DH_bsu"/>
</dbReference>
<dbReference type="PROSITE" id="PS51257">
    <property type="entry name" value="PROKAR_LIPOPROTEIN"/>
    <property type="match status" value="1"/>
</dbReference>
<protein>
    <recommendedName>
        <fullName evidence="3">Cell surface protein</fullName>
    </recommendedName>
</protein>
<dbReference type="InterPro" id="IPR051200">
    <property type="entry name" value="Host-pathogen_enzymatic-act"/>
</dbReference>
<name>A0ABS3Z3J0_9BACT</name>
<dbReference type="Gene3D" id="2.130.10.10">
    <property type="entry name" value="YVTN repeat-like/Quinoprotein amine dehydrogenase"/>
    <property type="match status" value="1"/>
</dbReference>
<dbReference type="EMBL" id="JAGHKO010000014">
    <property type="protein sequence ID" value="MBO9204710.1"/>
    <property type="molecule type" value="Genomic_DNA"/>
</dbReference>
<evidence type="ECO:0000313" key="2">
    <source>
        <dbReference type="Proteomes" id="UP000677244"/>
    </source>
</evidence>
<organism evidence="1 2">
    <name type="scientific">Niastella soli</name>
    <dbReference type="NCBI Taxonomy" id="2821487"/>
    <lineage>
        <taxon>Bacteria</taxon>
        <taxon>Pseudomonadati</taxon>
        <taxon>Bacteroidota</taxon>
        <taxon>Chitinophagia</taxon>
        <taxon>Chitinophagales</taxon>
        <taxon>Chitinophagaceae</taxon>
        <taxon>Niastella</taxon>
    </lineage>
</organism>
<dbReference type="InterPro" id="IPR031815">
    <property type="entry name" value="DUF5074"/>
</dbReference>
<reference evidence="1 2" key="1">
    <citation type="submission" date="2021-03" db="EMBL/GenBank/DDBJ databases">
        <title>Assistant Professor.</title>
        <authorList>
            <person name="Huq M.A."/>
        </authorList>
    </citation>
    <scope>NUCLEOTIDE SEQUENCE [LARGE SCALE GENOMIC DNA]</scope>
    <source>
        <strain evidence="1 2">MAH-29</strain>
    </source>
</reference>
<dbReference type="SUPFAM" id="SSF101898">
    <property type="entry name" value="NHL repeat"/>
    <property type="match status" value="1"/>
</dbReference>
<dbReference type="Pfam" id="PF16819">
    <property type="entry name" value="DUF5074"/>
    <property type="match status" value="1"/>
</dbReference>